<dbReference type="GO" id="GO:0007166">
    <property type="term" value="P:cell surface receptor signaling pathway"/>
    <property type="evidence" value="ECO:0007669"/>
    <property type="project" value="InterPro"/>
</dbReference>
<dbReference type="InterPro" id="IPR000832">
    <property type="entry name" value="GPCR_2_secretin-like"/>
</dbReference>
<keyword evidence="2 5" id="KW-0812">Transmembrane</keyword>
<dbReference type="GO" id="GO:0016020">
    <property type="term" value="C:membrane"/>
    <property type="evidence" value="ECO:0007669"/>
    <property type="project" value="UniProtKB-SubCell"/>
</dbReference>
<dbReference type="Proteomes" id="UP000683360">
    <property type="component" value="Unassembled WGS sequence"/>
</dbReference>
<dbReference type="InterPro" id="IPR017981">
    <property type="entry name" value="GPCR_2-like_7TM"/>
</dbReference>
<dbReference type="Gene3D" id="1.20.1070.10">
    <property type="entry name" value="Rhodopsin 7-helix transmembrane proteins"/>
    <property type="match status" value="1"/>
</dbReference>
<accession>A0A8S3T7W4</accession>
<dbReference type="GO" id="GO:0004930">
    <property type="term" value="F:G protein-coupled receptor activity"/>
    <property type="evidence" value="ECO:0007669"/>
    <property type="project" value="InterPro"/>
</dbReference>
<gene>
    <name evidence="7" type="ORF">MEDL_42515</name>
</gene>
<feature type="transmembrane region" description="Helical" evidence="5">
    <location>
        <begin position="274"/>
        <end position="295"/>
    </location>
</feature>
<feature type="transmembrane region" description="Helical" evidence="5">
    <location>
        <begin position="163"/>
        <end position="183"/>
    </location>
</feature>
<keyword evidence="4 5" id="KW-0472">Membrane</keyword>
<feature type="transmembrane region" description="Helical" evidence="5">
    <location>
        <begin position="204"/>
        <end position="228"/>
    </location>
</feature>
<feature type="transmembrane region" description="Helical" evidence="5">
    <location>
        <begin position="315"/>
        <end position="343"/>
    </location>
</feature>
<evidence type="ECO:0000256" key="1">
    <source>
        <dbReference type="ARBA" id="ARBA00004141"/>
    </source>
</evidence>
<dbReference type="PRINTS" id="PR00249">
    <property type="entry name" value="GPCRSECRETIN"/>
</dbReference>
<feature type="domain" description="G-protein coupled receptors family 2 profile 2" evidence="6">
    <location>
        <begin position="161"/>
        <end position="413"/>
    </location>
</feature>
<protein>
    <recommendedName>
        <fullName evidence="6">G-protein coupled receptors family 2 profile 2 domain-containing protein</fullName>
    </recommendedName>
</protein>
<evidence type="ECO:0000256" key="4">
    <source>
        <dbReference type="ARBA" id="ARBA00023136"/>
    </source>
</evidence>
<dbReference type="PANTHER" id="PTHR45902">
    <property type="entry name" value="LATROPHILIN RECEPTOR-LIKE PROTEIN A"/>
    <property type="match status" value="1"/>
</dbReference>
<evidence type="ECO:0000256" key="5">
    <source>
        <dbReference type="SAM" id="Phobius"/>
    </source>
</evidence>
<name>A0A8S3T7W4_MYTED</name>
<comment type="caution">
    <text evidence="7">The sequence shown here is derived from an EMBL/GenBank/DDBJ whole genome shotgun (WGS) entry which is preliminary data.</text>
</comment>
<feature type="transmembrane region" description="Helical" evidence="5">
    <location>
        <begin position="364"/>
        <end position="386"/>
    </location>
</feature>
<dbReference type="AlphaFoldDB" id="A0A8S3T7W4"/>
<keyword evidence="8" id="KW-1185">Reference proteome</keyword>
<evidence type="ECO:0000313" key="8">
    <source>
        <dbReference type="Proteomes" id="UP000683360"/>
    </source>
</evidence>
<dbReference type="InterPro" id="IPR053231">
    <property type="entry name" value="GPCR_LN-TM7"/>
</dbReference>
<dbReference type="EMBL" id="CAJPWZ010002032">
    <property type="protein sequence ID" value="CAG2229628.1"/>
    <property type="molecule type" value="Genomic_DNA"/>
</dbReference>
<dbReference type="PANTHER" id="PTHR45902:SF4">
    <property type="entry name" value="G-PROTEIN COUPLED RECEPTORS FAMILY 2 PROFILE 2 DOMAIN-CONTAINING PROTEIN"/>
    <property type="match status" value="1"/>
</dbReference>
<comment type="subcellular location">
    <subcellularLocation>
        <location evidence="1">Membrane</location>
        <topology evidence="1">Multi-pass membrane protein</topology>
    </subcellularLocation>
</comment>
<proteinExistence type="predicted"/>
<evidence type="ECO:0000313" key="7">
    <source>
        <dbReference type="EMBL" id="CAG2229628.1"/>
    </source>
</evidence>
<reference evidence="7" key="1">
    <citation type="submission" date="2021-03" db="EMBL/GenBank/DDBJ databases">
        <authorList>
            <person name="Bekaert M."/>
        </authorList>
    </citation>
    <scope>NUCLEOTIDE SEQUENCE</scope>
</reference>
<evidence type="ECO:0000256" key="2">
    <source>
        <dbReference type="ARBA" id="ARBA00022692"/>
    </source>
</evidence>
<keyword evidence="3 5" id="KW-1133">Transmembrane helix</keyword>
<dbReference type="Pfam" id="PF00002">
    <property type="entry name" value="7tm_2"/>
    <property type="match status" value="1"/>
</dbReference>
<dbReference type="OrthoDB" id="10051649at2759"/>
<dbReference type="PROSITE" id="PS50261">
    <property type="entry name" value="G_PROTEIN_RECEP_F2_4"/>
    <property type="match status" value="1"/>
</dbReference>
<evidence type="ECO:0000256" key="3">
    <source>
        <dbReference type="ARBA" id="ARBA00022989"/>
    </source>
</evidence>
<evidence type="ECO:0000259" key="6">
    <source>
        <dbReference type="PROSITE" id="PS50261"/>
    </source>
</evidence>
<dbReference type="CDD" id="cd13952">
    <property type="entry name" value="7tm_classB"/>
    <property type="match status" value="1"/>
</dbReference>
<feature type="transmembrane region" description="Helical" evidence="5">
    <location>
        <begin position="234"/>
        <end position="253"/>
    </location>
</feature>
<organism evidence="7 8">
    <name type="scientific">Mytilus edulis</name>
    <name type="common">Blue mussel</name>
    <dbReference type="NCBI Taxonomy" id="6550"/>
    <lineage>
        <taxon>Eukaryota</taxon>
        <taxon>Metazoa</taxon>
        <taxon>Spiralia</taxon>
        <taxon>Lophotrochozoa</taxon>
        <taxon>Mollusca</taxon>
        <taxon>Bivalvia</taxon>
        <taxon>Autobranchia</taxon>
        <taxon>Pteriomorphia</taxon>
        <taxon>Mytilida</taxon>
        <taxon>Mytiloidea</taxon>
        <taxon>Mytilidae</taxon>
        <taxon>Mytilinae</taxon>
        <taxon>Mytilus</taxon>
    </lineage>
</organism>
<sequence length="428" mass="47896">MVEEILTIMAWSFSDEIILRKLIYSYKVEKIDNLFYVKNVSITGKVIGKVSYEESINIDNQLKEAQWLIRVSPKNGFAYEVNAMFVKKNDKLHSTGFNFNSRLNQLKADLKNNSEKKLCAKSIIECETWRDSENPRTVIKDLTCVDFNQMQPTFASTNINMNVITYTGMGISVIALTASILVYRRLDMHRSIPGSNVENLSIALLISDIIFMLGIGANDLSLVCYSVGVALHYLWLLVFSFKCIALIHMCHTLTNMSLISRDIGVGTFSNKPCFTLLGLLLPFLFVVPAVLIDLLEVQGVSIDYSGSICFPTGYLGNLLFVSAPIGLAVVINITCLLCIAIVITKQSLGIRHIKKSNSFQYLPVFVRISLVTGMLWITGLLGAIIQNEVMEYLFVICCSFQGLLIAVGNLTTKRIYRELQKSKQSISK</sequence>
<feature type="transmembrane region" description="Helical" evidence="5">
    <location>
        <begin position="392"/>
        <end position="411"/>
    </location>
</feature>